<dbReference type="InterPro" id="IPR039426">
    <property type="entry name" value="TonB-dep_rcpt-like"/>
</dbReference>
<feature type="signal peptide" evidence="7">
    <location>
        <begin position="1"/>
        <end position="34"/>
    </location>
</feature>
<dbReference type="GO" id="GO:0009279">
    <property type="term" value="C:cell outer membrane"/>
    <property type="evidence" value="ECO:0007669"/>
    <property type="project" value="UniProtKB-SubCell"/>
</dbReference>
<dbReference type="InterPro" id="IPR036942">
    <property type="entry name" value="Beta-barrel_TonB_sf"/>
</dbReference>
<name>A0A7X1E8G5_9BACT</name>
<dbReference type="EMBL" id="JACHVC010000001">
    <property type="protein sequence ID" value="MBC2604762.1"/>
    <property type="molecule type" value="Genomic_DNA"/>
</dbReference>
<evidence type="ECO:0000256" key="3">
    <source>
        <dbReference type="ARBA" id="ARBA00022452"/>
    </source>
</evidence>
<evidence type="ECO:0000256" key="5">
    <source>
        <dbReference type="ARBA" id="ARBA00023136"/>
    </source>
</evidence>
<feature type="chain" id="PRO_5030777532" description="TonB-dependent receptor plug domain-containing protein" evidence="7">
    <location>
        <begin position="35"/>
        <end position="1145"/>
    </location>
</feature>
<evidence type="ECO:0000256" key="4">
    <source>
        <dbReference type="ARBA" id="ARBA00022692"/>
    </source>
</evidence>
<evidence type="ECO:0000313" key="9">
    <source>
        <dbReference type="EMBL" id="MBC2604762.1"/>
    </source>
</evidence>
<keyword evidence="6" id="KW-0998">Cell outer membrane</keyword>
<dbReference type="Pfam" id="PF07715">
    <property type="entry name" value="Plug"/>
    <property type="match status" value="1"/>
</dbReference>
<organism evidence="9 10">
    <name type="scientific">Pelagicoccus albus</name>
    <dbReference type="NCBI Taxonomy" id="415222"/>
    <lineage>
        <taxon>Bacteria</taxon>
        <taxon>Pseudomonadati</taxon>
        <taxon>Verrucomicrobiota</taxon>
        <taxon>Opitutia</taxon>
        <taxon>Puniceicoccales</taxon>
        <taxon>Pelagicoccaceae</taxon>
        <taxon>Pelagicoccus</taxon>
    </lineage>
</organism>
<gene>
    <name evidence="9" type="ORF">H5P27_01695</name>
</gene>
<comment type="subcellular location">
    <subcellularLocation>
        <location evidence="1">Cell outer membrane</location>
        <topology evidence="1">Multi-pass membrane protein</topology>
    </subcellularLocation>
</comment>
<evidence type="ECO:0000313" key="10">
    <source>
        <dbReference type="Proteomes" id="UP000526501"/>
    </source>
</evidence>
<evidence type="ECO:0000256" key="6">
    <source>
        <dbReference type="ARBA" id="ARBA00023237"/>
    </source>
</evidence>
<evidence type="ECO:0000259" key="8">
    <source>
        <dbReference type="Pfam" id="PF07715"/>
    </source>
</evidence>
<dbReference type="SUPFAM" id="SSF56935">
    <property type="entry name" value="Porins"/>
    <property type="match status" value="1"/>
</dbReference>
<accession>A0A7X1E8G5</accession>
<dbReference type="RefSeq" id="WP_185658649.1">
    <property type="nucleotide sequence ID" value="NZ_CAWPOO010000001.1"/>
</dbReference>
<comment type="caution">
    <text evidence="9">The sequence shown here is derived from an EMBL/GenBank/DDBJ whole genome shotgun (WGS) entry which is preliminary data.</text>
</comment>
<dbReference type="PANTHER" id="PTHR32552">
    <property type="entry name" value="FERRICHROME IRON RECEPTOR-RELATED"/>
    <property type="match status" value="1"/>
</dbReference>
<dbReference type="InterPro" id="IPR012910">
    <property type="entry name" value="Plug_dom"/>
</dbReference>
<feature type="domain" description="TonB-dependent receptor plug" evidence="8">
    <location>
        <begin position="74"/>
        <end position="185"/>
    </location>
</feature>
<proteinExistence type="predicted"/>
<keyword evidence="5" id="KW-0472">Membrane</keyword>
<evidence type="ECO:0000256" key="2">
    <source>
        <dbReference type="ARBA" id="ARBA00022448"/>
    </source>
</evidence>
<dbReference type="Gene3D" id="2.40.170.20">
    <property type="entry name" value="TonB-dependent receptor, beta-barrel domain"/>
    <property type="match status" value="2"/>
</dbReference>
<dbReference type="PANTHER" id="PTHR32552:SF82">
    <property type="entry name" value="FCUA PROTEIN"/>
    <property type="match status" value="1"/>
</dbReference>
<keyword evidence="2" id="KW-0813">Transport</keyword>
<sequence>MKHTTKLHQNTLPRVATGALALGAWLLVSPLGYAQDDTEEEQVFELSPFTVEGAEEEGYRATSTLAGTRLRTNLKDVGSAISVVTGKFLQDTGSNNSEDLLVYTTGTEVAGQGGNFAGLGDGAMLNDGEHTSPVSNTRVRGLASADNLRDYFLTDIPWDSYNTDRIDLQRGANSILFGIGSPAGIINNTTNTANFDDSNKVGIDIGSFDSYRVSLDMNREVIEDVLAVRFSALLDDKKYRQDPAFRKDERIFLAMRWEPELFDSDSANTSITANFETGDIEGINPRLTPPQDAITPWFEEMDQATYAWQDSNQVTTLGTDRYSPWVGAAGGRIYDGNVVVFDSASDSTQSFAFPAAPQNYPAVSDSSLNDTSNGSYKGILNYNQVGKNLGLPGSVISPYKNKSLTDASIFDFYNNLIEGENRQNNSEFEAYNVKVGQTFLDNKVGLELVYDYQDTSWDYKNFLAYDAATITVDIMETLIDGSPNPNVGRPMVVGGGGSAGSGSTARQRENWRFTAFGELDFNDVLEPDSGLAKILGSHTFTYSRTDQTINEVTKSWNNWYVGSGYAPTAGSSVGQASRDATTITYLGSDLRGLSSASGLYLSRLTAIQEAESTSVIQWDTTTQSYVTYDLPIVNPNSSDYTDATRPLTQLLEYEEDITSDVFVWQGYLFGGDIVPMFGWRKDVDVNANSGAAVKLDGIVTGLDGAYTDEVEGQTRTYSLVAHLPQSLAEKLPWGIQLSAFYNESSNFRPDAGRRDILGQPIPSPTGETKDYGISVSAFDGKFNLKINKYETSVTNDTLAGELGGAYYIGAGEAWGQAAAYNLLNNTGNWPAGENYGTTSAASAYGAGNILRWQPSDEFLVDPSDSSLGYTQEAIDAGYAIQAAAVEDWYANQLPAEFLAAWGMNDYATGGGSWSMNSVAVTGDTLSKGTEYELNMNPIDGLNISINASKTSAKRLSLAAAYTDWIESRYEALQGPMGDMRIWGGGNWVLTPNAGGTVRTDYENQVLPPYQLALALNGSEVPELRPWSFNMVTNYAFQDGKFEGTNVGFGYRWQDKSVTGFALNDTEDGYDVDNKYYGPSEDAVDLWIGYQTSIRNDSVDWKIQLNLRNAFATKDLIPITVQPDGSPAAYRIPEPTTFTLSNTFEF</sequence>
<dbReference type="Proteomes" id="UP000526501">
    <property type="component" value="Unassembled WGS sequence"/>
</dbReference>
<keyword evidence="7" id="KW-0732">Signal</keyword>
<dbReference type="AlphaFoldDB" id="A0A7X1E8G5"/>
<protein>
    <recommendedName>
        <fullName evidence="8">TonB-dependent receptor plug domain-containing protein</fullName>
    </recommendedName>
</protein>
<reference evidence="9 10" key="1">
    <citation type="submission" date="2020-07" db="EMBL/GenBank/DDBJ databases">
        <authorList>
            <person name="Feng X."/>
        </authorList>
    </citation>
    <scope>NUCLEOTIDE SEQUENCE [LARGE SCALE GENOMIC DNA]</scope>
    <source>
        <strain evidence="9 10">JCM23202</strain>
    </source>
</reference>
<evidence type="ECO:0000256" key="7">
    <source>
        <dbReference type="SAM" id="SignalP"/>
    </source>
</evidence>
<evidence type="ECO:0000256" key="1">
    <source>
        <dbReference type="ARBA" id="ARBA00004571"/>
    </source>
</evidence>
<keyword evidence="3" id="KW-1134">Transmembrane beta strand</keyword>
<keyword evidence="10" id="KW-1185">Reference proteome</keyword>
<dbReference type="GO" id="GO:0015344">
    <property type="term" value="F:siderophore uptake transmembrane transporter activity"/>
    <property type="evidence" value="ECO:0007669"/>
    <property type="project" value="TreeGrafter"/>
</dbReference>
<keyword evidence="4" id="KW-0812">Transmembrane</keyword>